<proteinExistence type="predicted"/>
<sequence>MEGIGWAVRVRTFGEVGQRRVNVPRVLPEIDAGVTWKVVYEDGAGGSTAKTELVIGEVLYLLLG</sequence>
<evidence type="ECO:0000313" key="2">
    <source>
        <dbReference type="Proteomes" id="UP000242320"/>
    </source>
</evidence>
<reference evidence="1 2" key="1">
    <citation type="submission" date="2017-04" db="EMBL/GenBank/DDBJ databases">
        <title>The new phylogeny of genus Mycobacterium.</title>
        <authorList>
            <person name="Tortoli E."/>
            <person name="Trovato A."/>
            <person name="Cirillo D.M."/>
        </authorList>
    </citation>
    <scope>NUCLEOTIDE SEQUENCE [LARGE SCALE GENOMIC DNA]</scope>
    <source>
        <strain evidence="1 2">DSM 45247</strain>
    </source>
</reference>
<organism evidence="1 2">
    <name type="scientific">Mycolicibacterium vulneris</name>
    <dbReference type="NCBI Taxonomy" id="547163"/>
    <lineage>
        <taxon>Bacteria</taxon>
        <taxon>Bacillati</taxon>
        <taxon>Actinomycetota</taxon>
        <taxon>Actinomycetes</taxon>
        <taxon>Mycobacteriales</taxon>
        <taxon>Mycobacteriaceae</taxon>
        <taxon>Mycolicibacterium</taxon>
    </lineage>
</organism>
<dbReference type="EMBL" id="NCXM01000015">
    <property type="protein sequence ID" value="OSC26724.1"/>
    <property type="molecule type" value="Genomic_DNA"/>
</dbReference>
<evidence type="ECO:0000313" key="1">
    <source>
        <dbReference type="EMBL" id="OSC26724.1"/>
    </source>
</evidence>
<accession>A0A1X2KY96</accession>
<dbReference type="Proteomes" id="UP000242320">
    <property type="component" value="Unassembled WGS sequence"/>
</dbReference>
<dbReference type="AlphaFoldDB" id="A0A1X2KY96"/>
<name>A0A1X2KY96_9MYCO</name>
<comment type="caution">
    <text evidence="1">The sequence shown here is derived from an EMBL/GenBank/DDBJ whole genome shotgun (WGS) entry which is preliminary data.</text>
</comment>
<gene>
    <name evidence="1" type="ORF">B8W69_16110</name>
</gene>
<keyword evidence="2" id="KW-1185">Reference proteome</keyword>
<protein>
    <submittedName>
        <fullName evidence="1">Uncharacterized protein</fullName>
    </submittedName>
</protein>